<dbReference type="InterPro" id="IPR041664">
    <property type="entry name" value="AAA_16"/>
</dbReference>
<dbReference type="InterPro" id="IPR027417">
    <property type="entry name" value="P-loop_NTPase"/>
</dbReference>
<comment type="caution">
    <text evidence="4">The sequence shown here is derived from an EMBL/GenBank/DDBJ whole genome shotgun (WGS) entry which is preliminary data.</text>
</comment>
<dbReference type="Gene3D" id="3.40.50.300">
    <property type="entry name" value="P-loop containing nucleotide triphosphate hydrolases"/>
    <property type="match status" value="1"/>
</dbReference>
<name>A0ABT0Q8U0_9RHOB</name>
<sequence length="1290" mass="141507">MFEYLPRICVDYLSVKNHRFGDPWRLNAHGAVLFADISGFVGLTEALTRKDPRGSQHLIRIFDNALRNVALTVGKQGGDILSIVGDSFLAFWPEADSAAASILCAAQCAEELHRTTDTLQNNHSAPKFRAAISFGRTEISGVGGCNKRMLLAATGAAINEACSNFHNAEPGQTVICRSAKNLLNNNNIQNRLAESQLRPPENFFSKLNIDEPLANSSDTIQQLHHFLPTLLTKYLDEGNQKWLAQFRKVSSVFVCHQNAFETLQELHDFVLDMQAIIYCRGGSVDQIIVDDKGISCLGAFGLPGGSDKDDAVRAVQAALDVQEMFGGGSMPVRVGVGSGLLYCGDVGYKTRRHFALYGPSVNLAARLAFVDQGVACDKATAEATTHVVKFVRYTLAADDKRLPLRQYFVPLEARPTPIVRTRHFVGRTAEITEIKKRIRSLTHTQSSIVILSGEPGIGKTRLLYEALALARNSGIRVVDETISNSETDAPLELWLRILRKVSGKNAEPEDEPLAVAPDDDCVTPETWAARFKLEVIRTLQEKCPSPLVIGIDNLHWVEPSSLDLLDEVLTALPGCLVITTASPRTPREFETIKHSWHSAMCHTMQLGPLSRADLATQVKAVLNADAIASDLIERLYTMTAGHPLFCEELALAMKVSGGLRISDGTAILSDVDDTERAADAAPSLNGAIAMRLDQLSWEQQLILKSASAFGQKFNGSDLRAVISESGLSAGIEDDVAVLVDAAFLDAKPGGTLQFKHAITRDVIYGQLPEMQRQELHRAAYRTLFDRLEGNNFDTALLAEIIDQAEYAGQAADALRHIETLVSYSLARYANLAAIRLQRRAFTIAKRHQISLSAERRALWWRNIGDAHQELSEYKMAAKAYRIVLRLLRDTPPSSNSRLVLSSAVEVARQTVHRCLPHGRIAHTNIDRKTADLKAHAYQRLAEIAFFQNKALSVLQHTLRAANLAEAAGLMPRTAISHASLSIGLGLNGMGRLAHFYRNASLNTADQTDDDAIRAYSRLLVTVLAFGQGDWKTIDEIGTEAALLYLRVGDEYRNHQVRFIQFYADVLTGNPQRAKTRLRQISRSDTVQAFQQTRFWYSTSALLLDTLWGRTNGAQIKELQLFGAANLDLPDRMMGFGISALAWSRQGEASKALAAAKVASELLIESPPTIGGGYLFGATGAVEVLLHYAADGSLPEPQQSALMNRATEALGALKTYTRRVPVSRPRVCLLQGAAAILAGNEKQAQSHWFRGVRAAEEMGMELDRVLLVRSLDAGRPVFAEAGRALLPERTA</sequence>
<gene>
    <name evidence="4" type="ORF">M3P21_20945</name>
</gene>
<dbReference type="InterPro" id="IPR029787">
    <property type="entry name" value="Nucleotide_cyclase"/>
</dbReference>
<dbReference type="CDD" id="cd07302">
    <property type="entry name" value="CHD"/>
    <property type="match status" value="2"/>
</dbReference>
<dbReference type="EMBL" id="JAMFMB010000046">
    <property type="protein sequence ID" value="MCL6285987.1"/>
    <property type="molecule type" value="Genomic_DNA"/>
</dbReference>
<evidence type="ECO:0000256" key="1">
    <source>
        <dbReference type="ARBA" id="ARBA00022741"/>
    </source>
</evidence>
<dbReference type="PROSITE" id="PS50125">
    <property type="entry name" value="GUANYLATE_CYCLASE_2"/>
    <property type="match status" value="2"/>
</dbReference>
<keyword evidence="2" id="KW-0067">ATP-binding</keyword>
<dbReference type="Gene3D" id="3.30.70.1230">
    <property type="entry name" value="Nucleotide cyclase"/>
    <property type="match status" value="2"/>
</dbReference>
<keyword evidence="5" id="KW-1185">Reference proteome</keyword>
<evidence type="ECO:0000259" key="3">
    <source>
        <dbReference type="PROSITE" id="PS50125"/>
    </source>
</evidence>
<evidence type="ECO:0000256" key="2">
    <source>
        <dbReference type="ARBA" id="ARBA00022840"/>
    </source>
</evidence>
<evidence type="ECO:0000313" key="4">
    <source>
        <dbReference type="EMBL" id="MCL6285987.1"/>
    </source>
</evidence>
<protein>
    <submittedName>
        <fullName evidence="4">AAA family ATPase</fullName>
    </submittedName>
</protein>
<dbReference type="SUPFAM" id="SSF55073">
    <property type="entry name" value="Nucleotide cyclase"/>
    <property type="match status" value="2"/>
</dbReference>
<organism evidence="4 5">
    <name type="scientific">Ruegeria spongiae</name>
    <dbReference type="NCBI Taxonomy" id="2942209"/>
    <lineage>
        <taxon>Bacteria</taxon>
        <taxon>Pseudomonadati</taxon>
        <taxon>Pseudomonadota</taxon>
        <taxon>Alphaproteobacteria</taxon>
        <taxon>Rhodobacterales</taxon>
        <taxon>Roseobacteraceae</taxon>
        <taxon>Ruegeria</taxon>
    </lineage>
</organism>
<dbReference type="SUPFAM" id="SSF52540">
    <property type="entry name" value="P-loop containing nucleoside triphosphate hydrolases"/>
    <property type="match status" value="1"/>
</dbReference>
<dbReference type="RefSeq" id="WP_249713304.1">
    <property type="nucleotide sequence ID" value="NZ_JAMFMB010000046.1"/>
</dbReference>
<dbReference type="Proteomes" id="UP001203880">
    <property type="component" value="Unassembled WGS sequence"/>
</dbReference>
<dbReference type="InterPro" id="IPR001054">
    <property type="entry name" value="A/G_cyclase"/>
</dbReference>
<proteinExistence type="predicted"/>
<keyword evidence="1" id="KW-0547">Nucleotide-binding</keyword>
<feature type="domain" description="Guanylate cyclase" evidence="3">
    <location>
        <begin position="243"/>
        <end position="368"/>
    </location>
</feature>
<accession>A0ABT0Q8U0</accession>
<feature type="domain" description="Guanylate cyclase" evidence="3">
    <location>
        <begin position="31"/>
        <end position="161"/>
    </location>
</feature>
<dbReference type="PANTHER" id="PTHR16305:SF28">
    <property type="entry name" value="GUANYLATE CYCLASE DOMAIN-CONTAINING PROTEIN"/>
    <property type="match status" value="1"/>
</dbReference>
<reference evidence="4" key="1">
    <citation type="submission" date="2022-05" db="EMBL/GenBank/DDBJ databases">
        <authorList>
            <person name="Park J.-S."/>
        </authorList>
    </citation>
    <scope>NUCLEOTIDE SEQUENCE</scope>
    <source>
        <strain evidence="4">2012CJ41-6</strain>
    </source>
</reference>
<dbReference type="Pfam" id="PF00211">
    <property type="entry name" value="Guanylate_cyc"/>
    <property type="match status" value="1"/>
</dbReference>
<evidence type="ECO:0000313" key="5">
    <source>
        <dbReference type="Proteomes" id="UP001203880"/>
    </source>
</evidence>
<dbReference type="Pfam" id="PF13191">
    <property type="entry name" value="AAA_16"/>
    <property type="match status" value="1"/>
</dbReference>
<dbReference type="PANTHER" id="PTHR16305">
    <property type="entry name" value="TESTICULAR SOLUBLE ADENYLYL CYCLASE"/>
    <property type="match status" value="1"/>
</dbReference>